<dbReference type="GO" id="GO:0016705">
    <property type="term" value="F:oxidoreductase activity, acting on paired donors, with incorporation or reduction of molecular oxygen"/>
    <property type="evidence" value="ECO:0007669"/>
    <property type="project" value="InterPro"/>
</dbReference>
<dbReference type="InterPro" id="IPR050766">
    <property type="entry name" value="Bact_Lucif_Oxidored"/>
</dbReference>
<gene>
    <name evidence="4" type="ORF">E8M01_23070</name>
</gene>
<dbReference type="InterPro" id="IPR011251">
    <property type="entry name" value="Luciferase-like_dom"/>
</dbReference>
<evidence type="ECO:0000256" key="1">
    <source>
        <dbReference type="ARBA" id="ARBA00023002"/>
    </source>
</evidence>
<dbReference type="InterPro" id="IPR036661">
    <property type="entry name" value="Luciferase-like_sf"/>
</dbReference>
<dbReference type="GO" id="GO:0004497">
    <property type="term" value="F:monooxygenase activity"/>
    <property type="evidence" value="ECO:0007669"/>
    <property type="project" value="UniProtKB-KW"/>
</dbReference>
<dbReference type="KEGG" id="pstg:E8M01_23070"/>
<dbReference type="SUPFAM" id="SSF51679">
    <property type="entry name" value="Bacterial luciferase-like"/>
    <property type="match status" value="1"/>
</dbReference>
<accession>A0A4D7B240</accession>
<proteinExistence type="predicted"/>
<reference evidence="4 5" key="1">
    <citation type="submission" date="2019-04" db="EMBL/GenBank/DDBJ databases">
        <title>Phreatobacter aquaticus sp. nov.</title>
        <authorList>
            <person name="Choi A."/>
        </authorList>
    </citation>
    <scope>NUCLEOTIDE SEQUENCE [LARGE SCALE GENOMIC DNA]</scope>
    <source>
        <strain evidence="4 5">KCTC 52518</strain>
    </source>
</reference>
<evidence type="ECO:0000259" key="3">
    <source>
        <dbReference type="Pfam" id="PF00296"/>
    </source>
</evidence>
<feature type="domain" description="Luciferase-like" evidence="3">
    <location>
        <begin position="1"/>
        <end position="321"/>
    </location>
</feature>
<sequence>MKFGLMTQIQMPRPWTETTERNAYWDGLAQGVAAEAAGFEYFWITEQHFLIEIGHAPASDMFLAALSQRTRTLRMGLGVVLLPLHNPFSVAERVATLDILSNGRVEFGTGRGTTSYILKGMGVDPAKGRELGKESLEAILKMYEGEFFTGYKGQHFDLPARHVTPRPIQRPHPPLWIAATNLETYEFAGRQGFGVIGVTRNSQDDTKAAVQRYRAAATGSDRSSQIGKVVNNQVAVFGIACCHDNDRVGRELACAAARWYYGDNDAELNHMRFTTAGGVAKVRERISGLSNDDLIENGMALGGDADTLSRQVEKWANCGLDQMIFMIQAGNTNHDQVMRSIELIGEKVIPRFADKDYAIAV</sequence>
<dbReference type="AlphaFoldDB" id="A0A4D7B240"/>
<dbReference type="GO" id="GO:0005829">
    <property type="term" value="C:cytosol"/>
    <property type="evidence" value="ECO:0007669"/>
    <property type="project" value="TreeGrafter"/>
</dbReference>
<dbReference type="Proteomes" id="UP000298781">
    <property type="component" value="Chromosome"/>
</dbReference>
<evidence type="ECO:0000313" key="4">
    <source>
        <dbReference type="EMBL" id="QCI66871.1"/>
    </source>
</evidence>
<evidence type="ECO:0000313" key="5">
    <source>
        <dbReference type="Proteomes" id="UP000298781"/>
    </source>
</evidence>
<keyword evidence="2" id="KW-0503">Monooxygenase</keyword>
<keyword evidence="1" id="KW-0560">Oxidoreductase</keyword>
<protein>
    <submittedName>
        <fullName evidence="4">LLM class flavin-dependent oxidoreductase</fullName>
    </submittedName>
</protein>
<dbReference type="Pfam" id="PF00296">
    <property type="entry name" value="Bac_luciferase"/>
    <property type="match status" value="1"/>
</dbReference>
<dbReference type="EMBL" id="CP039690">
    <property type="protein sequence ID" value="QCI66871.1"/>
    <property type="molecule type" value="Genomic_DNA"/>
</dbReference>
<dbReference type="PANTHER" id="PTHR30137">
    <property type="entry name" value="LUCIFERASE-LIKE MONOOXYGENASE"/>
    <property type="match status" value="1"/>
</dbReference>
<dbReference type="OrthoDB" id="9776438at2"/>
<name>A0A4D7B240_9HYPH</name>
<organism evidence="4 5">
    <name type="scientific">Phreatobacter stygius</name>
    <dbReference type="NCBI Taxonomy" id="1940610"/>
    <lineage>
        <taxon>Bacteria</taxon>
        <taxon>Pseudomonadati</taxon>
        <taxon>Pseudomonadota</taxon>
        <taxon>Alphaproteobacteria</taxon>
        <taxon>Hyphomicrobiales</taxon>
        <taxon>Phreatobacteraceae</taxon>
        <taxon>Phreatobacter</taxon>
    </lineage>
</organism>
<dbReference type="Gene3D" id="3.20.20.30">
    <property type="entry name" value="Luciferase-like domain"/>
    <property type="match status" value="1"/>
</dbReference>
<keyword evidence="5" id="KW-1185">Reference proteome</keyword>
<dbReference type="RefSeq" id="WP_136962309.1">
    <property type="nucleotide sequence ID" value="NZ_CP039690.1"/>
</dbReference>
<dbReference type="PANTHER" id="PTHR30137:SF8">
    <property type="entry name" value="BLR5498 PROTEIN"/>
    <property type="match status" value="1"/>
</dbReference>
<evidence type="ECO:0000256" key="2">
    <source>
        <dbReference type="ARBA" id="ARBA00023033"/>
    </source>
</evidence>